<feature type="domain" description="Glycosyltransferase 2-like" evidence="1">
    <location>
        <begin position="15"/>
        <end position="112"/>
    </location>
</feature>
<dbReference type="InterPro" id="IPR029044">
    <property type="entry name" value="Nucleotide-diphossugar_trans"/>
</dbReference>
<comment type="caution">
    <text evidence="2">The sequence shown here is derived from an EMBL/GenBank/DDBJ whole genome shotgun (WGS) entry which is preliminary data.</text>
</comment>
<dbReference type="InterPro" id="IPR001173">
    <property type="entry name" value="Glyco_trans_2-like"/>
</dbReference>
<organism evidence="2 3">
    <name type="scientific">Kutzneria chonburiensis</name>
    <dbReference type="NCBI Taxonomy" id="1483604"/>
    <lineage>
        <taxon>Bacteria</taxon>
        <taxon>Bacillati</taxon>
        <taxon>Actinomycetota</taxon>
        <taxon>Actinomycetes</taxon>
        <taxon>Pseudonocardiales</taxon>
        <taxon>Pseudonocardiaceae</taxon>
        <taxon>Kutzneria</taxon>
    </lineage>
</organism>
<proteinExistence type="predicted"/>
<protein>
    <submittedName>
        <fullName evidence="2">Glycosyltransferase family 2 protein</fullName>
    </submittedName>
</protein>
<dbReference type="EMBL" id="JBHLUD010000015">
    <property type="protein sequence ID" value="MFC0548108.1"/>
    <property type="molecule type" value="Genomic_DNA"/>
</dbReference>
<evidence type="ECO:0000313" key="3">
    <source>
        <dbReference type="Proteomes" id="UP001589810"/>
    </source>
</evidence>
<name>A0ABV6N687_9PSEU</name>
<sequence>MPLISLLTPVLADRAALLVEAGESIAAQHLPDGWEVEWIVQEDGSEPSLREITERFPFARYEANGEPLGVAVTRNLALSRAAGELVHVLDSDDLLLPQGLAVHIEAFAEHPDLHWVAGQGDDLLADGSRRSVTLDLAAGRVERGVLTQYFVDHGGVPIHPAGLTMRTNTVRALGGWAAAPRSEDVALLVAVADLAPGYLTPAATWLARQHPGQTTRRPGWQALFATADLQIAQRIEAQRTAHLRYLQGGS</sequence>
<dbReference type="Proteomes" id="UP001589810">
    <property type="component" value="Unassembled WGS sequence"/>
</dbReference>
<dbReference type="Pfam" id="PF00535">
    <property type="entry name" value="Glycos_transf_2"/>
    <property type="match status" value="1"/>
</dbReference>
<dbReference type="Gene3D" id="3.90.550.10">
    <property type="entry name" value="Spore Coat Polysaccharide Biosynthesis Protein SpsA, Chain A"/>
    <property type="match status" value="1"/>
</dbReference>
<keyword evidence="3" id="KW-1185">Reference proteome</keyword>
<reference evidence="2 3" key="1">
    <citation type="submission" date="2024-09" db="EMBL/GenBank/DDBJ databases">
        <authorList>
            <person name="Sun Q."/>
            <person name="Mori K."/>
        </authorList>
    </citation>
    <scope>NUCLEOTIDE SEQUENCE [LARGE SCALE GENOMIC DNA]</scope>
    <source>
        <strain evidence="2 3">TBRC 1432</strain>
    </source>
</reference>
<dbReference type="CDD" id="cd00761">
    <property type="entry name" value="Glyco_tranf_GTA_type"/>
    <property type="match status" value="1"/>
</dbReference>
<evidence type="ECO:0000313" key="2">
    <source>
        <dbReference type="EMBL" id="MFC0548108.1"/>
    </source>
</evidence>
<dbReference type="SUPFAM" id="SSF53448">
    <property type="entry name" value="Nucleotide-diphospho-sugar transferases"/>
    <property type="match status" value="1"/>
</dbReference>
<accession>A0ABV6N687</accession>
<dbReference type="RefSeq" id="WP_273938057.1">
    <property type="nucleotide sequence ID" value="NZ_CP097263.1"/>
</dbReference>
<gene>
    <name evidence="2" type="ORF">ACFFH7_41840</name>
</gene>
<evidence type="ECO:0000259" key="1">
    <source>
        <dbReference type="Pfam" id="PF00535"/>
    </source>
</evidence>